<protein>
    <submittedName>
        <fullName evidence="2">Uncharacterized protein</fullName>
    </submittedName>
</protein>
<evidence type="ECO:0000313" key="2">
    <source>
        <dbReference type="EMBL" id="OAQ35410.1"/>
    </source>
</evidence>
<feature type="transmembrane region" description="Helical" evidence="1">
    <location>
        <begin position="56"/>
        <end position="81"/>
    </location>
</feature>
<keyword evidence="1" id="KW-0472">Membrane</keyword>
<keyword evidence="3" id="KW-1185">Reference proteome</keyword>
<dbReference type="Proteomes" id="UP000078512">
    <property type="component" value="Unassembled WGS sequence"/>
</dbReference>
<feature type="transmembrane region" description="Helical" evidence="1">
    <location>
        <begin position="93"/>
        <end position="113"/>
    </location>
</feature>
<sequence length="153" mass="17094">MPLSDSLYLCLPAACLPLSGSLSPDASRLIKKVSITFLIFFSTPTRRMVPPYPLHYPLNVVVVVTLVVFSFVAFFSLLLVVDTFIPYRIFFPYVVHPHPTSLLIFGSCSFLLLNHLLLLVVAFVVVLLLSPLFSSPLPLSILFSRKRKTKVQA</sequence>
<name>A0A197KD25_9FUNG</name>
<proteinExistence type="predicted"/>
<keyword evidence="1" id="KW-0812">Transmembrane</keyword>
<dbReference type="EMBL" id="KV442014">
    <property type="protein sequence ID" value="OAQ35410.1"/>
    <property type="molecule type" value="Genomic_DNA"/>
</dbReference>
<keyword evidence="1" id="KW-1133">Transmembrane helix</keyword>
<gene>
    <name evidence="2" type="ORF">K457DRAFT_132692</name>
</gene>
<feature type="transmembrane region" description="Helical" evidence="1">
    <location>
        <begin position="119"/>
        <end position="143"/>
    </location>
</feature>
<accession>A0A197KD25</accession>
<reference evidence="2 3" key="1">
    <citation type="submission" date="2016-05" db="EMBL/GenBank/DDBJ databases">
        <title>Genome sequencing reveals origins of a unique bacterial endosymbiosis in the earliest lineages of terrestrial Fungi.</title>
        <authorList>
            <consortium name="DOE Joint Genome Institute"/>
            <person name="Uehling J."/>
            <person name="Gryganskyi A."/>
            <person name="Hameed K."/>
            <person name="Tschaplinski T."/>
            <person name="Misztal P."/>
            <person name="Wu S."/>
            <person name="Desiro A."/>
            <person name="Vande Pol N."/>
            <person name="Du Z.-Y."/>
            <person name="Zienkiewicz A."/>
            <person name="Zienkiewicz K."/>
            <person name="Morin E."/>
            <person name="Tisserant E."/>
            <person name="Splivallo R."/>
            <person name="Hainaut M."/>
            <person name="Henrissat B."/>
            <person name="Ohm R."/>
            <person name="Kuo A."/>
            <person name="Yan J."/>
            <person name="Lipzen A."/>
            <person name="Nolan M."/>
            <person name="Labutti K."/>
            <person name="Barry K."/>
            <person name="Goldstein A."/>
            <person name="Labbe J."/>
            <person name="Schadt C."/>
            <person name="Tuskan G."/>
            <person name="Grigoriev I."/>
            <person name="Martin F."/>
            <person name="Vilgalys R."/>
            <person name="Bonito G."/>
        </authorList>
    </citation>
    <scope>NUCLEOTIDE SEQUENCE [LARGE SCALE GENOMIC DNA]</scope>
    <source>
        <strain evidence="2 3">AG-77</strain>
    </source>
</reference>
<evidence type="ECO:0000256" key="1">
    <source>
        <dbReference type="SAM" id="Phobius"/>
    </source>
</evidence>
<organism evidence="2 3">
    <name type="scientific">Linnemannia elongata AG-77</name>
    <dbReference type="NCBI Taxonomy" id="1314771"/>
    <lineage>
        <taxon>Eukaryota</taxon>
        <taxon>Fungi</taxon>
        <taxon>Fungi incertae sedis</taxon>
        <taxon>Mucoromycota</taxon>
        <taxon>Mortierellomycotina</taxon>
        <taxon>Mortierellomycetes</taxon>
        <taxon>Mortierellales</taxon>
        <taxon>Mortierellaceae</taxon>
        <taxon>Linnemannia</taxon>
    </lineage>
</organism>
<dbReference type="AlphaFoldDB" id="A0A197KD25"/>
<evidence type="ECO:0000313" key="3">
    <source>
        <dbReference type="Proteomes" id="UP000078512"/>
    </source>
</evidence>